<gene>
    <name evidence="4" type="ORF">JIN85_00135</name>
</gene>
<keyword evidence="1 2" id="KW-0732">Signal</keyword>
<feature type="chain" id="PRO_5037296852" evidence="2">
    <location>
        <begin position="29"/>
        <end position="1001"/>
    </location>
</feature>
<evidence type="ECO:0000256" key="2">
    <source>
        <dbReference type="SAM" id="SignalP"/>
    </source>
</evidence>
<dbReference type="Proteomes" id="UP000603141">
    <property type="component" value="Unassembled WGS sequence"/>
</dbReference>
<dbReference type="AlphaFoldDB" id="A0A934S6U3"/>
<feature type="domain" description="SbsA Ig-like" evidence="3">
    <location>
        <begin position="195"/>
        <end position="293"/>
    </location>
</feature>
<dbReference type="InterPro" id="IPR036116">
    <property type="entry name" value="FN3_sf"/>
</dbReference>
<dbReference type="RefSeq" id="WP_200266363.1">
    <property type="nucleotide sequence ID" value="NZ_JAENIJ010000001.1"/>
</dbReference>
<evidence type="ECO:0000259" key="3">
    <source>
        <dbReference type="Pfam" id="PF13205"/>
    </source>
</evidence>
<dbReference type="EMBL" id="JAENIJ010000001">
    <property type="protein sequence ID" value="MBK1880797.1"/>
    <property type="molecule type" value="Genomic_DNA"/>
</dbReference>
<name>A0A934S6U3_9BACT</name>
<evidence type="ECO:0000313" key="5">
    <source>
        <dbReference type="Proteomes" id="UP000603141"/>
    </source>
</evidence>
<keyword evidence="5" id="KW-1185">Reference proteome</keyword>
<protein>
    <submittedName>
        <fullName evidence="4">Ig-like domain-containing protein</fullName>
    </submittedName>
</protein>
<feature type="domain" description="SbsA Ig-like" evidence="3">
    <location>
        <begin position="298"/>
        <end position="412"/>
    </location>
</feature>
<evidence type="ECO:0000256" key="1">
    <source>
        <dbReference type="ARBA" id="ARBA00022729"/>
    </source>
</evidence>
<dbReference type="Pfam" id="PF13205">
    <property type="entry name" value="Big_5"/>
    <property type="match status" value="2"/>
</dbReference>
<dbReference type="SUPFAM" id="SSF49265">
    <property type="entry name" value="Fibronectin type III"/>
    <property type="match status" value="1"/>
</dbReference>
<evidence type="ECO:0000313" key="4">
    <source>
        <dbReference type="EMBL" id="MBK1880797.1"/>
    </source>
</evidence>
<reference evidence="4" key="1">
    <citation type="submission" date="2021-01" db="EMBL/GenBank/DDBJ databases">
        <title>Modified the classification status of verrucomicrobia.</title>
        <authorList>
            <person name="Feng X."/>
        </authorList>
    </citation>
    <scope>NUCLEOTIDE SEQUENCE</scope>
    <source>
        <strain evidence="4">KCTC 22041</strain>
    </source>
</reference>
<organism evidence="4 5">
    <name type="scientific">Luteolibacter pohnpeiensis</name>
    <dbReference type="NCBI Taxonomy" id="454153"/>
    <lineage>
        <taxon>Bacteria</taxon>
        <taxon>Pseudomonadati</taxon>
        <taxon>Verrucomicrobiota</taxon>
        <taxon>Verrucomicrobiia</taxon>
        <taxon>Verrucomicrobiales</taxon>
        <taxon>Verrucomicrobiaceae</taxon>
        <taxon>Luteolibacter</taxon>
    </lineage>
</organism>
<sequence>MKAIDQLLRSKLLRATGISLLLATAASATPYTADFEDGTKSSYATASDTFNGVSWTLTNALVGDLENDWKNGALSIRLRGYQDSAMTMESDKSDGVGSVTFSYRSYGTDSQVPFAVEYSTDSGGTWTQLGDEFTATSEVATFDGLINLAGNIRIQIVCRSTSTGTNHRMNVDDLTLSDPDGTVNLPPALAGTDPLSPANGATEVPFDSEFSMTFSKPVSADTGSIKVYTSSGTLVESVAASSTSIASNVVTFSLTNLLEESTSYYIQVDATAFKDADGGYFAGISDTTTWTFTAMGPDETGPVLVSSMPADGATGVSLDYLITSAEMTFDEFVSRGSGSINLVDTSDESTVESLDVTDDFEVGLFDSGDDNPLLYFTSTLEYGTTYRIDIPAGAFTDELGNPNTAFSWTFTTAAEPVSVSLTTAAAYTQDFSTLQPDGETTTPLLPDGWSLEGAVTTYNSGTDQRAWGEGYSSGLRGNLGENVLGYQHTGSTGVLQEILTLRNATGSTITDLTVSYTGKVERADQGRSPIYTVTVDGIEVTGLQFSTESGSDSDLTASVTGLSIADGAIFQIIWTSDRGLPSGSSKQIGLTNVSVEVGSAALPPAIAGLSVNLADLTDTSTSVTATVNSDNGSSVTQRGIVFAATSVNDTPALGGTGVTSVIDGSPGTGSFTAALTGLTASTSYSVRAFATNSVGTSYTSVVTFSALPTPPQFTGTYTQPFDNYDGSWPVGWTAVSSGGVQTFNDLDWTSSTTNGGFYGGLSDPGLLGYLHTSSTGTLTVTLTLINNTGATIDQLYVGYLGQVSNTTATRVPEWTVSIDGVPVSELFYSTEDGVDKQVSTTLTGLNIPAGSRFTLSWVSDRGLSAGSSKKIGLGEVVVALEAPEPGAGFAEWATTNAGGGAFDADYDGDGVANGLEYFFGETGSSFTTTPSLVDGTITWPMDVNATDVSYAVQTSTDLVTWTDVAASSLDLTTSGFISYTPPTATTAQPKLFVRIMVSQAD</sequence>
<accession>A0A934S6U3</accession>
<dbReference type="InterPro" id="IPR013783">
    <property type="entry name" value="Ig-like_fold"/>
</dbReference>
<dbReference type="Gene3D" id="2.60.40.10">
    <property type="entry name" value="Immunoglobulins"/>
    <property type="match status" value="1"/>
</dbReference>
<dbReference type="InterPro" id="IPR032812">
    <property type="entry name" value="SbsA_Ig"/>
</dbReference>
<comment type="caution">
    <text evidence="4">The sequence shown here is derived from an EMBL/GenBank/DDBJ whole genome shotgun (WGS) entry which is preliminary data.</text>
</comment>
<proteinExistence type="predicted"/>
<feature type="signal peptide" evidence="2">
    <location>
        <begin position="1"/>
        <end position="28"/>
    </location>
</feature>